<dbReference type="AlphaFoldDB" id="A0A348B2K6"/>
<reference evidence="4" key="2">
    <citation type="submission" date="2018-04" db="EMBL/GenBank/DDBJ databases">
        <title>Complete genome sequence of Sulfodiicoccus acidiphilus strain HS-1.</title>
        <authorList>
            <person name="Sakai H.D."/>
            <person name="Kurosawa N."/>
        </authorList>
    </citation>
    <scope>NUCLEOTIDE SEQUENCE [LARGE SCALE GENOMIC DNA]</scope>
    <source>
        <strain evidence="4">HS-1</strain>
    </source>
</reference>
<evidence type="ECO:0000259" key="1">
    <source>
        <dbReference type="Pfam" id="PF07992"/>
    </source>
</evidence>
<sequence>MPRVAIVGAGPAGLALAWFLKGTKYDATVYEALDQVGKKPCAWGVMEGVEKMLPVSRASLISEIRGFRIFLDNKLVHDIRTNRTLGYIVDKPAMLYDVAQRVDVKFSSKVVRKESKYLVDEKPLEADEVVIASGHYSLSKDDTIPAIQYLTDAKADQETVDFYFYSGLLGYAWVFPDREGAKIGIGGYDSVDSLKKRLSPLVEGKKPRLLQGARVSDSGVITEKLATSIGEAAGFVYAMTGEGIRPSILSAKIKADSILSGKDFTTEVKKSKLYWTLQVHAEIVKRVKSGDAKLSGLSKALTRSDPELVLRVALGDFGKIDLLRLFGRMIL</sequence>
<accession>A0A348B2K6</accession>
<dbReference type="InterPro" id="IPR023753">
    <property type="entry name" value="FAD/NAD-binding_dom"/>
</dbReference>
<evidence type="ECO:0000313" key="3">
    <source>
        <dbReference type="EMBL" id="GGT97347.1"/>
    </source>
</evidence>
<proteinExistence type="predicted"/>
<evidence type="ECO:0000313" key="4">
    <source>
        <dbReference type="Proteomes" id="UP000276741"/>
    </source>
</evidence>
<dbReference type="Proteomes" id="UP000276741">
    <property type="component" value="Chromosome"/>
</dbReference>
<dbReference type="Pfam" id="PF07992">
    <property type="entry name" value="Pyr_redox_2"/>
    <property type="match status" value="1"/>
</dbReference>
<reference evidence="3" key="4">
    <citation type="submission" date="2020-09" db="EMBL/GenBank/DDBJ databases">
        <authorList>
            <person name="Sun Q."/>
            <person name="Ohkuma M."/>
        </authorList>
    </citation>
    <scope>NUCLEOTIDE SEQUENCE</scope>
    <source>
        <strain evidence="3">JCM 31740</strain>
    </source>
</reference>
<dbReference type="Gene3D" id="3.50.50.60">
    <property type="entry name" value="FAD/NAD(P)-binding domain"/>
    <property type="match status" value="1"/>
</dbReference>
<dbReference type="EMBL" id="AP018553">
    <property type="protein sequence ID" value="BBD72408.1"/>
    <property type="molecule type" value="Genomic_DNA"/>
</dbReference>
<organism evidence="2 4">
    <name type="scientific">Sulfodiicoccus acidiphilus</name>
    <dbReference type="NCBI Taxonomy" id="1670455"/>
    <lineage>
        <taxon>Archaea</taxon>
        <taxon>Thermoproteota</taxon>
        <taxon>Thermoprotei</taxon>
        <taxon>Sulfolobales</taxon>
        <taxon>Sulfolobaceae</taxon>
        <taxon>Sulfodiicoccus</taxon>
    </lineage>
</organism>
<name>A0A348B2K6_9CREN</name>
<dbReference type="InterPro" id="IPR050407">
    <property type="entry name" value="Geranylgeranyl_reductase"/>
</dbReference>
<evidence type="ECO:0000313" key="2">
    <source>
        <dbReference type="EMBL" id="BBD72408.1"/>
    </source>
</evidence>
<dbReference type="EMBL" id="BMQS01000011">
    <property type="protein sequence ID" value="GGT97347.1"/>
    <property type="molecule type" value="Genomic_DNA"/>
</dbReference>
<feature type="domain" description="FAD/NAD(P)-binding" evidence="1">
    <location>
        <begin position="3"/>
        <end position="145"/>
    </location>
</feature>
<protein>
    <submittedName>
        <fullName evidence="2">FAD-dependent oxidoreductase</fullName>
    </submittedName>
</protein>
<reference evidence="2" key="3">
    <citation type="journal article" date="2019" name="BMC Res. Notes">
        <title>Complete genome sequence of the Sulfodiicoccus acidiphilus strain HS-1T, the first crenarchaeon that lacks polB3, isolated from an acidic hot spring in Ohwaku-dani, Hakone, Japan.</title>
        <authorList>
            <person name="Sakai H.D."/>
            <person name="Kurosawa N."/>
        </authorList>
    </citation>
    <scope>NUCLEOTIDE SEQUENCE</scope>
    <source>
        <strain evidence="2">HS-1</strain>
    </source>
</reference>
<dbReference type="GO" id="GO:0016491">
    <property type="term" value="F:oxidoreductase activity"/>
    <property type="evidence" value="ECO:0007669"/>
    <property type="project" value="InterPro"/>
</dbReference>
<dbReference type="SUPFAM" id="SSF51905">
    <property type="entry name" value="FAD/NAD(P)-binding domain"/>
    <property type="match status" value="1"/>
</dbReference>
<dbReference type="PANTHER" id="PTHR42685">
    <property type="entry name" value="GERANYLGERANYL DIPHOSPHATE REDUCTASE"/>
    <property type="match status" value="1"/>
</dbReference>
<gene>
    <name evidence="3" type="ORF">GCM10007116_13580</name>
    <name evidence="2" type="ORF">HS1genome_0797</name>
</gene>
<dbReference type="KEGG" id="sacd:HS1genome_0797"/>
<dbReference type="Proteomes" id="UP000616143">
    <property type="component" value="Unassembled WGS sequence"/>
</dbReference>
<dbReference type="RefSeq" id="WP_126449729.1">
    <property type="nucleotide sequence ID" value="NZ_AP018553.1"/>
</dbReference>
<reference evidence="3" key="1">
    <citation type="journal article" date="2014" name="Int. J. Syst. Evol. Microbiol.">
        <title>Complete genome sequence of Corynebacterium casei LMG S-19264T (=DSM 44701T), isolated from a smear-ripened cheese.</title>
        <authorList>
            <consortium name="US DOE Joint Genome Institute (JGI-PGF)"/>
            <person name="Walter F."/>
            <person name="Albersmeier A."/>
            <person name="Kalinowski J."/>
            <person name="Ruckert C."/>
        </authorList>
    </citation>
    <scope>NUCLEOTIDE SEQUENCE</scope>
    <source>
        <strain evidence="3">JCM 31740</strain>
    </source>
</reference>
<dbReference type="Gene3D" id="3.30.9.10">
    <property type="entry name" value="D-Amino Acid Oxidase, subunit A, domain 2"/>
    <property type="match status" value="1"/>
</dbReference>
<dbReference type="InterPro" id="IPR036188">
    <property type="entry name" value="FAD/NAD-bd_sf"/>
</dbReference>
<dbReference type="GeneID" id="38666300"/>
<keyword evidence="4" id="KW-1185">Reference proteome</keyword>
<dbReference type="OrthoDB" id="6062at2157"/>
<dbReference type="PANTHER" id="PTHR42685:SF20">
    <property type="entry name" value="HYDROGENASE, PUTATIVE-RELATED"/>
    <property type="match status" value="1"/>
</dbReference>